<evidence type="ECO:0000313" key="15">
    <source>
        <dbReference type="Proteomes" id="UP000815325"/>
    </source>
</evidence>
<evidence type="ECO:0000256" key="1">
    <source>
        <dbReference type="ARBA" id="ARBA00004123"/>
    </source>
</evidence>
<comment type="subcellular location">
    <subcellularLocation>
        <location evidence="1">Nucleus</location>
    </subcellularLocation>
</comment>
<dbReference type="InterPro" id="IPR000504">
    <property type="entry name" value="RRM_dom"/>
</dbReference>
<dbReference type="SUPFAM" id="SSF54928">
    <property type="entry name" value="RNA-binding domain, RBD"/>
    <property type="match status" value="1"/>
</dbReference>
<feature type="region of interest" description="Disordered" evidence="12">
    <location>
        <begin position="1"/>
        <end position="57"/>
    </location>
</feature>
<feature type="compositionally biased region" description="Basic and acidic residues" evidence="12">
    <location>
        <begin position="24"/>
        <end position="33"/>
    </location>
</feature>
<dbReference type="InterPro" id="IPR012677">
    <property type="entry name" value="Nucleotide-bd_a/b_plait_sf"/>
</dbReference>
<keyword evidence="15" id="KW-1185">Reference proteome</keyword>
<sequence>MDWGSWEKRAARKQVDEQSLQRAMAEKARKESSGRNIWTGKAVRGPQGDGGPPGRRARELSMYRCVPQVDCGRTKGSEAKQRMFCLYFAKGCCSQGSACIYLHRVPTADDEAYHSKDMGADIFGREKRAEHEGYRKGAGTFERDNRTLYVNYEGAGSYELPKIRELIHDNFCVWGPIKSIYIAHKKTLAFVRYEWRSSAEFAKEAMHKQKLLGSTQAEILTCRWSNEDPNPAAVVQKKRDYADAFENAAMASWDALPEEQRQARIMQLQLMAAMRNRQVVSDYPNTDAQYGEAADAYPDTDAQYAECDPSDQQGADTEDGRHLVGDPVAALCGGGEAALASCHHETLYPASDAHCYNIDQQQQQQQQYVAYPAQGAHCYDVDRQQQQQQQQQCMGSLQGDSGCWYGQEAGCSYGAYDSAYSNGAPGYSWYGNHYDQGDGVVHLGGAEYAGTGAHAGYMGYGNAAESSSCEDAGGRDAEGDGGGRCSVHAQECRGKQEGEQGRGDLEQHGSKEGAAGLCDLLAGYASDDDGGSGQEDKKE</sequence>
<feature type="zinc finger region" description="C3H1-type" evidence="11">
    <location>
        <begin position="79"/>
        <end position="106"/>
    </location>
</feature>
<accession>A0ABQ7GGJ3</accession>
<dbReference type="Pfam" id="PF16131">
    <property type="entry name" value="Torus"/>
    <property type="match status" value="1"/>
</dbReference>
<dbReference type="InterPro" id="IPR035979">
    <property type="entry name" value="RBD_domain_sf"/>
</dbReference>
<dbReference type="PROSITE" id="PS50103">
    <property type="entry name" value="ZF_C3H1"/>
    <property type="match status" value="1"/>
</dbReference>
<keyword evidence="10" id="KW-0539">Nucleus</keyword>
<evidence type="ECO:0000256" key="9">
    <source>
        <dbReference type="ARBA" id="ARBA00023187"/>
    </source>
</evidence>
<evidence type="ECO:0000256" key="7">
    <source>
        <dbReference type="ARBA" id="ARBA00022833"/>
    </source>
</evidence>
<evidence type="ECO:0000256" key="11">
    <source>
        <dbReference type="PROSITE-ProRule" id="PRU00723"/>
    </source>
</evidence>
<evidence type="ECO:0000256" key="12">
    <source>
        <dbReference type="SAM" id="MobiDB-lite"/>
    </source>
</evidence>
<keyword evidence="8" id="KW-0694">RNA-binding</keyword>
<feature type="region of interest" description="Disordered" evidence="12">
    <location>
        <begin position="467"/>
        <end position="510"/>
    </location>
</feature>
<evidence type="ECO:0000256" key="6">
    <source>
        <dbReference type="ARBA" id="ARBA00022771"/>
    </source>
</evidence>
<evidence type="ECO:0000256" key="3">
    <source>
        <dbReference type="ARBA" id="ARBA00022664"/>
    </source>
</evidence>
<proteinExistence type="inferred from homology"/>
<feature type="compositionally biased region" description="Basic and acidic residues" evidence="12">
    <location>
        <begin position="1"/>
        <end position="16"/>
    </location>
</feature>
<dbReference type="InterPro" id="IPR032297">
    <property type="entry name" value="Torus"/>
</dbReference>
<dbReference type="PANTHER" id="PTHR14089:SF2">
    <property type="entry name" value="PRE-MRNA-SPLICING FACTOR CWC2"/>
    <property type="match status" value="1"/>
</dbReference>
<evidence type="ECO:0000256" key="2">
    <source>
        <dbReference type="ARBA" id="ARBA00008024"/>
    </source>
</evidence>
<dbReference type="PANTHER" id="PTHR14089">
    <property type="entry name" value="PRE-MRNA-SPLICING FACTOR RBM22"/>
    <property type="match status" value="1"/>
</dbReference>
<dbReference type="InterPro" id="IPR034181">
    <property type="entry name" value="Cwc2_RRM"/>
</dbReference>
<dbReference type="Proteomes" id="UP000815325">
    <property type="component" value="Unassembled WGS sequence"/>
</dbReference>
<keyword evidence="5" id="KW-0747">Spliceosome</keyword>
<name>A0ABQ7GGJ3_DUNSA</name>
<dbReference type="EMBL" id="MU069794">
    <property type="protein sequence ID" value="KAF5833735.1"/>
    <property type="molecule type" value="Genomic_DNA"/>
</dbReference>
<evidence type="ECO:0000256" key="10">
    <source>
        <dbReference type="ARBA" id="ARBA00023242"/>
    </source>
</evidence>
<keyword evidence="6 11" id="KW-0863">Zinc-finger</keyword>
<dbReference type="Gene3D" id="3.30.70.330">
    <property type="match status" value="1"/>
</dbReference>
<dbReference type="CDD" id="cd12360">
    <property type="entry name" value="RRM_cwf2"/>
    <property type="match status" value="1"/>
</dbReference>
<keyword evidence="3" id="KW-0507">mRNA processing</keyword>
<evidence type="ECO:0000259" key="13">
    <source>
        <dbReference type="PROSITE" id="PS50103"/>
    </source>
</evidence>
<protein>
    <recommendedName>
        <fullName evidence="13">C3H1-type domain-containing protein</fullName>
    </recommendedName>
</protein>
<evidence type="ECO:0000256" key="8">
    <source>
        <dbReference type="ARBA" id="ARBA00022884"/>
    </source>
</evidence>
<gene>
    <name evidence="14" type="ORF">DUNSADRAFT_9842</name>
</gene>
<organism evidence="14 15">
    <name type="scientific">Dunaliella salina</name>
    <name type="common">Green alga</name>
    <name type="synonym">Protococcus salinus</name>
    <dbReference type="NCBI Taxonomy" id="3046"/>
    <lineage>
        <taxon>Eukaryota</taxon>
        <taxon>Viridiplantae</taxon>
        <taxon>Chlorophyta</taxon>
        <taxon>core chlorophytes</taxon>
        <taxon>Chlorophyceae</taxon>
        <taxon>CS clade</taxon>
        <taxon>Chlamydomonadales</taxon>
        <taxon>Dunaliellaceae</taxon>
        <taxon>Dunaliella</taxon>
    </lineage>
</organism>
<dbReference type="Pfam" id="PF00076">
    <property type="entry name" value="RRM_1"/>
    <property type="match status" value="1"/>
</dbReference>
<evidence type="ECO:0000313" key="14">
    <source>
        <dbReference type="EMBL" id="KAF5833735.1"/>
    </source>
</evidence>
<comment type="similarity">
    <text evidence="2">Belongs to the RRM CWC2 family.</text>
</comment>
<evidence type="ECO:0000256" key="5">
    <source>
        <dbReference type="ARBA" id="ARBA00022728"/>
    </source>
</evidence>
<keyword evidence="7 11" id="KW-0862">Zinc</keyword>
<evidence type="ECO:0000256" key="4">
    <source>
        <dbReference type="ARBA" id="ARBA00022723"/>
    </source>
</evidence>
<reference evidence="14" key="1">
    <citation type="submission" date="2017-08" db="EMBL/GenBank/DDBJ databases">
        <authorList>
            <person name="Polle J.E."/>
            <person name="Barry K."/>
            <person name="Cushman J."/>
            <person name="Schmutz J."/>
            <person name="Tran D."/>
            <person name="Hathwaick L.T."/>
            <person name="Yim W.C."/>
            <person name="Jenkins J."/>
            <person name="Mckie-Krisberg Z.M."/>
            <person name="Prochnik S."/>
            <person name="Lindquist E."/>
            <person name="Dockter R.B."/>
            <person name="Adam C."/>
            <person name="Molina H."/>
            <person name="Bunkerborg J."/>
            <person name="Jin E."/>
            <person name="Buchheim M."/>
            <person name="Magnuson J."/>
        </authorList>
    </citation>
    <scope>NUCLEOTIDE SEQUENCE</scope>
    <source>
        <strain evidence="14">CCAP 19/18</strain>
    </source>
</reference>
<keyword evidence="9" id="KW-0508">mRNA splicing</keyword>
<feature type="compositionally biased region" description="Basic and acidic residues" evidence="12">
    <location>
        <begin position="490"/>
        <end position="510"/>
    </location>
</feature>
<dbReference type="InterPro" id="IPR039171">
    <property type="entry name" value="Cwc2/Slt11"/>
</dbReference>
<feature type="domain" description="C3H1-type" evidence="13">
    <location>
        <begin position="79"/>
        <end position="106"/>
    </location>
</feature>
<comment type="caution">
    <text evidence="14">The sequence shown here is derived from an EMBL/GenBank/DDBJ whole genome shotgun (WGS) entry which is preliminary data.</text>
</comment>
<dbReference type="InterPro" id="IPR000571">
    <property type="entry name" value="Znf_CCCH"/>
</dbReference>
<keyword evidence="4 11" id="KW-0479">Metal-binding</keyword>